<dbReference type="Proteomes" id="UP000233100">
    <property type="component" value="Chromosome 14"/>
</dbReference>
<keyword evidence="5 13" id="KW-1133">Transmembrane helix</keyword>
<comment type="subcellular location">
    <subcellularLocation>
        <location evidence="1">Golgi apparatus membrane</location>
        <topology evidence="1">Multi-pass membrane protein</topology>
    </subcellularLocation>
</comment>
<dbReference type="PANTHER" id="PTHR16950">
    <property type="entry name" value="ZINC TRANSPORTER SLC39A7 HISTIDINE-RICH MEMBRANE PROTEIN KE4"/>
    <property type="match status" value="1"/>
</dbReference>
<evidence type="ECO:0000256" key="10">
    <source>
        <dbReference type="ARBA" id="ARBA00042972"/>
    </source>
</evidence>
<comment type="function">
    <text evidence="11">Functions as a zinc transporter transporting Zn(2+) from the Golgi apparatus to the cytosol and thus influences the zinc level at least in areas of the cytosol. May regulate beige adipocyte differentiation.</text>
</comment>
<evidence type="ECO:0000256" key="13">
    <source>
        <dbReference type="SAM" id="Phobius"/>
    </source>
</evidence>
<evidence type="ECO:0000256" key="12">
    <source>
        <dbReference type="SAM" id="MobiDB-lite"/>
    </source>
</evidence>
<evidence type="ECO:0000256" key="4">
    <source>
        <dbReference type="ARBA" id="ARBA00022906"/>
    </source>
</evidence>
<keyword evidence="4" id="KW-0862">Zinc</keyword>
<evidence type="ECO:0000256" key="3">
    <source>
        <dbReference type="ARBA" id="ARBA00022692"/>
    </source>
</evidence>
<feature type="transmembrane region" description="Helical" evidence="13">
    <location>
        <begin position="239"/>
        <end position="258"/>
    </location>
</feature>
<name>A0A7N9DFI4_MACFA</name>
<comment type="similarity">
    <text evidence="2">Belongs to the ZIP transporter (TC 2.A.5) family.</text>
</comment>
<keyword evidence="4" id="KW-0813">Transport</keyword>
<dbReference type="InterPro" id="IPR003689">
    <property type="entry name" value="ZIP"/>
</dbReference>
<evidence type="ECO:0000256" key="1">
    <source>
        <dbReference type="ARBA" id="ARBA00004653"/>
    </source>
</evidence>
<keyword evidence="15" id="KW-1185">Reference proteome</keyword>
<keyword evidence="4" id="KW-0864">Zinc transport</keyword>
<evidence type="ECO:0000256" key="6">
    <source>
        <dbReference type="ARBA" id="ARBA00023136"/>
    </source>
</evidence>
<keyword evidence="6 13" id="KW-0472">Membrane</keyword>
<proteinExistence type="inferred from homology"/>
<gene>
    <name evidence="14" type="primary">SLC39A13</name>
</gene>
<accession>A0A7N9DFI4</accession>
<evidence type="ECO:0000256" key="9">
    <source>
        <dbReference type="ARBA" id="ARBA00042542"/>
    </source>
</evidence>
<sequence length="324" mass="34386">MSLPWLWHGGPKAPLPHRPCPGALGKGWGFPAGPPEPGDCDGLPPGQQGKRVLGGSAERRAAGHLDLLPPGFPHGGAQWGLPVARHSPRDGDHAALRSWGLAPEAAAQLRPGGTLGQCVSAPAARSLGLHVQRRPCEGQSLQQQQQLGLWVIAGILTFLALEKMFLDSKAERTSQVSGYLNLLANTIDNFTHGLAVAASFLVSKKIGLLTTMAILLHEIPHEVGDFAILLRAGFDRWSAAKLQLSTALGGLLGAGFAICTQSPKGVEETAAWVLPFTSGGFLYIALVNVLPDLLEEEDPWRSLQQLLLLCAGIVVMVLFSIFVD</sequence>
<dbReference type="AlphaFoldDB" id="A0A7N9DFI4"/>
<dbReference type="Pfam" id="PF02535">
    <property type="entry name" value="Zip"/>
    <property type="match status" value="1"/>
</dbReference>
<evidence type="ECO:0000256" key="5">
    <source>
        <dbReference type="ARBA" id="ARBA00022989"/>
    </source>
</evidence>
<keyword evidence="4" id="KW-0406">Ion transport</keyword>
<dbReference type="Ensembl" id="ENSMFAT00000085346.1">
    <property type="protein sequence ID" value="ENSMFAP00000062131.1"/>
    <property type="gene ID" value="ENSMFAG00000003412.2"/>
</dbReference>
<evidence type="ECO:0000256" key="11">
    <source>
        <dbReference type="ARBA" id="ARBA00045302"/>
    </source>
</evidence>
<dbReference type="GO" id="GO:0000139">
    <property type="term" value="C:Golgi membrane"/>
    <property type="evidence" value="ECO:0007669"/>
    <property type="project" value="UniProtKB-SubCell"/>
</dbReference>
<feature type="transmembrane region" description="Helical" evidence="13">
    <location>
        <begin position="306"/>
        <end position="323"/>
    </location>
</feature>
<reference evidence="14" key="3">
    <citation type="submission" date="2025-09" db="UniProtKB">
        <authorList>
            <consortium name="Ensembl"/>
        </authorList>
    </citation>
    <scope>IDENTIFICATION</scope>
</reference>
<protein>
    <recommendedName>
        <fullName evidence="8">Zinc transporter ZIP13</fullName>
    </recommendedName>
    <alternativeName>
        <fullName evidence="9">Solute carrier family 39 member 13</fullName>
    </alternativeName>
    <alternativeName>
        <fullName evidence="10">Zrt- and Irt-like protein 13</fullName>
    </alternativeName>
</protein>
<evidence type="ECO:0000256" key="8">
    <source>
        <dbReference type="ARBA" id="ARBA00040592"/>
    </source>
</evidence>
<evidence type="ECO:0000256" key="2">
    <source>
        <dbReference type="ARBA" id="ARBA00006939"/>
    </source>
</evidence>
<keyword evidence="3 13" id="KW-0812">Transmembrane</keyword>
<dbReference type="GO" id="GO:0005385">
    <property type="term" value="F:zinc ion transmembrane transporter activity"/>
    <property type="evidence" value="ECO:0007669"/>
    <property type="project" value="TreeGrafter"/>
</dbReference>
<evidence type="ECO:0000313" key="15">
    <source>
        <dbReference type="Proteomes" id="UP000233100"/>
    </source>
</evidence>
<dbReference type="Bgee" id="ENSMFAG00000003412">
    <property type="expression patterns" value="Expressed in adult mammalian kidney and 13 other cell types or tissues"/>
</dbReference>
<evidence type="ECO:0000313" key="14">
    <source>
        <dbReference type="Ensembl" id="ENSMFAP00000062131.1"/>
    </source>
</evidence>
<feature type="region of interest" description="Disordered" evidence="12">
    <location>
        <begin position="30"/>
        <end position="53"/>
    </location>
</feature>
<evidence type="ECO:0000256" key="7">
    <source>
        <dbReference type="ARBA" id="ARBA00034634"/>
    </source>
</evidence>
<dbReference type="PANTHER" id="PTHR16950:SF16">
    <property type="entry name" value="ZINC TRANSPORTER ZIP13"/>
    <property type="match status" value="1"/>
</dbReference>
<reference evidence="14 15" key="1">
    <citation type="submission" date="2013-03" db="EMBL/GenBank/DDBJ databases">
        <authorList>
            <person name="Warren W."/>
            <person name="Wilson R.K."/>
        </authorList>
    </citation>
    <scope>NUCLEOTIDE SEQUENCE</scope>
</reference>
<dbReference type="GeneTree" id="ENSGT00940000157349"/>
<dbReference type="GO" id="GO:0006882">
    <property type="term" value="P:intracellular zinc ion homeostasis"/>
    <property type="evidence" value="ECO:0007669"/>
    <property type="project" value="TreeGrafter"/>
</dbReference>
<feature type="transmembrane region" description="Helical" evidence="13">
    <location>
        <begin position="270"/>
        <end position="294"/>
    </location>
</feature>
<organism evidence="14 15">
    <name type="scientific">Macaca fascicularis</name>
    <name type="common">Crab-eating macaque</name>
    <name type="synonym">Cynomolgus monkey</name>
    <dbReference type="NCBI Taxonomy" id="9541"/>
    <lineage>
        <taxon>Eukaryota</taxon>
        <taxon>Metazoa</taxon>
        <taxon>Chordata</taxon>
        <taxon>Craniata</taxon>
        <taxon>Vertebrata</taxon>
        <taxon>Euteleostomi</taxon>
        <taxon>Mammalia</taxon>
        <taxon>Eutheria</taxon>
        <taxon>Euarchontoglires</taxon>
        <taxon>Primates</taxon>
        <taxon>Haplorrhini</taxon>
        <taxon>Catarrhini</taxon>
        <taxon>Cercopithecidae</taxon>
        <taxon>Cercopithecinae</taxon>
        <taxon>Macaca</taxon>
    </lineage>
</organism>
<comment type="catalytic activity">
    <reaction evidence="7">
        <text>Zn(2+)(in) = Zn(2+)(out)</text>
        <dbReference type="Rhea" id="RHEA:29351"/>
        <dbReference type="ChEBI" id="CHEBI:29105"/>
    </reaction>
</comment>
<reference evidence="14" key="2">
    <citation type="submission" date="2025-08" db="UniProtKB">
        <authorList>
            <consortium name="Ensembl"/>
        </authorList>
    </citation>
    <scope>IDENTIFICATION</scope>
</reference>